<dbReference type="InterPro" id="IPR041049">
    <property type="entry name" value="DUF5615"/>
</dbReference>
<organism evidence="2 3">
    <name type="scientific">Hyella patelloides LEGE 07179</name>
    <dbReference type="NCBI Taxonomy" id="945734"/>
    <lineage>
        <taxon>Bacteria</taxon>
        <taxon>Bacillati</taxon>
        <taxon>Cyanobacteriota</taxon>
        <taxon>Cyanophyceae</taxon>
        <taxon>Pleurocapsales</taxon>
        <taxon>Hyellaceae</taxon>
        <taxon>Hyella</taxon>
    </lineage>
</organism>
<evidence type="ECO:0000259" key="1">
    <source>
        <dbReference type="Pfam" id="PF18480"/>
    </source>
</evidence>
<dbReference type="Pfam" id="PF18480">
    <property type="entry name" value="DUF5615"/>
    <property type="match status" value="1"/>
</dbReference>
<feature type="domain" description="DUF5615" evidence="1">
    <location>
        <begin position="2"/>
        <end position="94"/>
    </location>
</feature>
<evidence type="ECO:0000313" key="2">
    <source>
        <dbReference type="EMBL" id="VEP16010.1"/>
    </source>
</evidence>
<evidence type="ECO:0000313" key="3">
    <source>
        <dbReference type="Proteomes" id="UP000320055"/>
    </source>
</evidence>
<accession>A0A563VX54</accession>
<dbReference type="EMBL" id="CAACVJ010000331">
    <property type="protein sequence ID" value="VEP16010.1"/>
    <property type="molecule type" value="Genomic_DNA"/>
</dbReference>
<dbReference type="AlphaFoldDB" id="A0A563VX54"/>
<sequence length="114" mass="13316">MLRDFGHTVITSYDAGQANQSIPDDEVLNYATQNNLILITFNRDDFIELHQSGFKHKGIVICKTDRDYQGQVEKLHEYLQTQSSLENRLVRVKKPNKKGFKQQVFVIQEYQVNQ</sequence>
<dbReference type="Proteomes" id="UP000320055">
    <property type="component" value="Unassembled WGS sequence"/>
</dbReference>
<name>A0A563VX54_9CYAN</name>
<protein>
    <recommendedName>
        <fullName evidence="1">DUF5615 domain-containing protein</fullName>
    </recommendedName>
</protein>
<gene>
    <name evidence="2" type="ORF">H1P_3970005</name>
</gene>
<reference evidence="2 3" key="1">
    <citation type="submission" date="2019-01" db="EMBL/GenBank/DDBJ databases">
        <authorList>
            <person name="Brito A."/>
        </authorList>
    </citation>
    <scope>NUCLEOTIDE SEQUENCE [LARGE SCALE GENOMIC DNA]</scope>
    <source>
        <strain evidence="2">1</strain>
    </source>
</reference>
<keyword evidence="3" id="KW-1185">Reference proteome</keyword>
<proteinExistence type="predicted"/>